<comment type="catalytic activity">
    <reaction evidence="1 8">
        <text>alpha-D-glucose = beta-D-glucose</text>
        <dbReference type="Rhea" id="RHEA:10264"/>
        <dbReference type="ChEBI" id="CHEBI:15903"/>
        <dbReference type="ChEBI" id="CHEBI:17925"/>
        <dbReference type="EC" id="5.1.3.3"/>
    </reaction>
</comment>
<feature type="binding site" evidence="11">
    <location>
        <begin position="176"/>
        <end position="178"/>
    </location>
    <ligand>
        <name>beta-D-galactose</name>
        <dbReference type="ChEBI" id="CHEBI:27667"/>
    </ligand>
</feature>
<evidence type="ECO:0000313" key="12">
    <source>
        <dbReference type="EMBL" id="OEH83864.1"/>
    </source>
</evidence>
<dbReference type="GO" id="GO:0006006">
    <property type="term" value="P:glucose metabolic process"/>
    <property type="evidence" value="ECO:0007669"/>
    <property type="project" value="TreeGrafter"/>
</dbReference>
<gene>
    <name evidence="12" type="ORF">BCR26_07645</name>
</gene>
<dbReference type="NCBIfam" id="NF008277">
    <property type="entry name" value="PRK11055.1"/>
    <property type="match status" value="1"/>
</dbReference>
<dbReference type="InterPro" id="IPR015443">
    <property type="entry name" value="Aldose_1-epimerase"/>
</dbReference>
<feature type="active site" description="Proton donor" evidence="9">
    <location>
        <position position="176"/>
    </location>
</feature>
<name>A0A1E5L198_9ENTE</name>
<protein>
    <recommendedName>
        <fullName evidence="5 8">Aldose 1-epimerase</fullName>
        <ecNumber evidence="4 8">5.1.3.3</ecNumber>
    </recommendedName>
</protein>
<evidence type="ECO:0000256" key="11">
    <source>
        <dbReference type="PIRSR" id="PIRSR005096-3"/>
    </source>
</evidence>
<evidence type="ECO:0000313" key="13">
    <source>
        <dbReference type="Proteomes" id="UP000095256"/>
    </source>
</evidence>
<feature type="binding site" evidence="10">
    <location>
        <position position="249"/>
    </location>
    <ligand>
        <name>beta-D-galactose</name>
        <dbReference type="ChEBI" id="CHEBI:27667"/>
    </ligand>
</feature>
<keyword evidence="7 8" id="KW-0119">Carbohydrate metabolism</keyword>
<dbReference type="InterPro" id="IPR008183">
    <property type="entry name" value="Aldose_1/G6P_1-epimerase"/>
</dbReference>
<proteinExistence type="inferred from homology"/>
<evidence type="ECO:0000256" key="9">
    <source>
        <dbReference type="PIRSR" id="PIRSR005096-1"/>
    </source>
</evidence>
<organism evidence="12 13">
    <name type="scientific">Enterococcus rivorum</name>
    <dbReference type="NCBI Taxonomy" id="762845"/>
    <lineage>
        <taxon>Bacteria</taxon>
        <taxon>Bacillati</taxon>
        <taxon>Bacillota</taxon>
        <taxon>Bacilli</taxon>
        <taxon>Lactobacillales</taxon>
        <taxon>Enterococcaceae</taxon>
        <taxon>Enterococcus</taxon>
    </lineage>
</organism>
<dbReference type="InterPro" id="IPR047215">
    <property type="entry name" value="Galactose_mutarotase-like"/>
</dbReference>
<dbReference type="EMBL" id="MIEK01000002">
    <property type="protein sequence ID" value="OEH83864.1"/>
    <property type="molecule type" value="Genomic_DNA"/>
</dbReference>
<feature type="binding site" evidence="11">
    <location>
        <begin position="78"/>
        <end position="79"/>
    </location>
    <ligand>
        <name>beta-D-galactose</name>
        <dbReference type="ChEBI" id="CHEBI:27667"/>
    </ligand>
</feature>
<dbReference type="GO" id="GO:0033499">
    <property type="term" value="P:galactose catabolic process via UDP-galactose, Leloir pathway"/>
    <property type="evidence" value="ECO:0007669"/>
    <property type="project" value="TreeGrafter"/>
</dbReference>
<reference evidence="12 13" key="1">
    <citation type="submission" date="2016-09" db="EMBL/GenBank/DDBJ databases">
        <authorList>
            <person name="Capua I."/>
            <person name="De Benedictis P."/>
            <person name="Joannis T."/>
            <person name="Lombin L.H."/>
            <person name="Cattoli G."/>
        </authorList>
    </citation>
    <scope>NUCLEOTIDE SEQUENCE [LARGE SCALE GENOMIC DNA]</scope>
    <source>
        <strain evidence="12 13">LMG 25899</strain>
    </source>
</reference>
<dbReference type="PROSITE" id="PS00545">
    <property type="entry name" value="ALDOSE_1_EPIMERASE"/>
    <property type="match status" value="1"/>
</dbReference>
<dbReference type="PANTHER" id="PTHR10091:SF0">
    <property type="entry name" value="GALACTOSE MUTAROTASE"/>
    <property type="match status" value="1"/>
</dbReference>
<evidence type="ECO:0000256" key="5">
    <source>
        <dbReference type="ARBA" id="ARBA00014165"/>
    </source>
</evidence>
<keyword evidence="6 8" id="KW-0413">Isomerase</keyword>
<dbReference type="RefSeq" id="WP_069697214.1">
    <property type="nucleotide sequence ID" value="NZ_JAGGMA010000009.1"/>
</dbReference>
<dbReference type="InterPro" id="IPR011013">
    <property type="entry name" value="Gal_mutarotase_sf_dom"/>
</dbReference>
<sequence length="352" mass="39456">MKEQLFGKTADDKHIYLYTLENSNIKATVSNLGATLVSLLVRDKTGNWLDVVLGYDDVQQYLENTNTYFGGTVGRNANRIENALVAIEGINYRLPANEGENSLHSGPDGFQIRFWEVLKSNERQNGIEFELISPDKDQGFPGELKMTVIYELTDSGLTISFKGKSDQTTIFNPTNHSYFNLNGQGSGTILNHLLSLSADFYTPIKDSRGIPTGEKSLVAETPLDFRMAARIGQRINEPFEQLRLTGGYDHNFVLKKLGEGNEPFAKVIGDKSGIVMEVGTDLPCVQFYSGNFLQHEIGKNQAIYNERDGFCLETQYTPNGMNHGEERVPVIYPNHEITYRTTYNFSVSSDIF</sequence>
<dbReference type="PIRSF" id="PIRSF005096">
    <property type="entry name" value="GALM"/>
    <property type="match status" value="1"/>
</dbReference>
<evidence type="ECO:0000256" key="7">
    <source>
        <dbReference type="ARBA" id="ARBA00023277"/>
    </source>
</evidence>
<dbReference type="UniPathway" id="UPA00242"/>
<dbReference type="Gene3D" id="2.70.98.10">
    <property type="match status" value="1"/>
</dbReference>
<dbReference type="GO" id="GO:0004034">
    <property type="term" value="F:aldose 1-epimerase activity"/>
    <property type="evidence" value="ECO:0007669"/>
    <property type="project" value="UniProtKB-EC"/>
</dbReference>
<dbReference type="GO" id="GO:0030246">
    <property type="term" value="F:carbohydrate binding"/>
    <property type="evidence" value="ECO:0007669"/>
    <property type="project" value="InterPro"/>
</dbReference>
<evidence type="ECO:0000256" key="4">
    <source>
        <dbReference type="ARBA" id="ARBA00013185"/>
    </source>
</evidence>
<dbReference type="CDD" id="cd09019">
    <property type="entry name" value="galactose_mutarotase_like"/>
    <property type="match status" value="1"/>
</dbReference>
<dbReference type="EC" id="5.1.3.3" evidence="4 8"/>
<evidence type="ECO:0000256" key="2">
    <source>
        <dbReference type="ARBA" id="ARBA00005028"/>
    </source>
</evidence>
<dbReference type="PANTHER" id="PTHR10091">
    <property type="entry name" value="ALDOSE-1-EPIMERASE"/>
    <property type="match status" value="1"/>
</dbReference>
<dbReference type="InterPro" id="IPR014718">
    <property type="entry name" value="GH-type_carb-bd"/>
</dbReference>
<evidence type="ECO:0000256" key="6">
    <source>
        <dbReference type="ARBA" id="ARBA00023235"/>
    </source>
</evidence>
<comment type="similarity">
    <text evidence="3 8">Belongs to the aldose epimerase family.</text>
</comment>
<comment type="pathway">
    <text evidence="2 8">Carbohydrate metabolism; hexose metabolism.</text>
</comment>
<evidence type="ECO:0000256" key="8">
    <source>
        <dbReference type="PIRNR" id="PIRNR005096"/>
    </source>
</evidence>
<dbReference type="Proteomes" id="UP000095256">
    <property type="component" value="Unassembled WGS sequence"/>
</dbReference>
<evidence type="ECO:0000256" key="3">
    <source>
        <dbReference type="ARBA" id="ARBA00006206"/>
    </source>
</evidence>
<dbReference type="SUPFAM" id="SSF74650">
    <property type="entry name" value="Galactose mutarotase-like"/>
    <property type="match status" value="1"/>
</dbReference>
<dbReference type="Pfam" id="PF01263">
    <property type="entry name" value="Aldose_epim"/>
    <property type="match status" value="1"/>
</dbReference>
<evidence type="ECO:0000256" key="1">
    <source>
        <dbReference type="ARBA" id="ARBA00001614"/>
    </source>
</evidence>
<dbReference type="OrthoDB" id="9779408at2"/>
<accession>A0A1E5L198</accession>
<evidence type="ECO:0000256" key="10">
    <source>
        <dbReference type="PIRSR" id="PIRSR005096-2"/>
    </source>
</evidence>
<feature type="active site" description="Proton acceptor" evidence="9">
    <location>
        <position position="313"/>
    </location>
</feature>
<keyword evidence="13" id="KW-1185">Reference proteome</keyword>
<dbReference type="AlphaFoldDB" id="A0A1E5L198"/>
<comment type="caution">
    <text evidence="12">The sequence shown here is derived from an EMBL/GenBank/DDBJ whole genome shotgun (WGS) entry which is preliminary data.</text>
</comment>
<dbReference type="InterPro" id="IPR018052">
    <property type="entry name" value="Ald1_epimerase_CS"/>
</dbReference>
<dbReference type="STRING" id="762845.BCR26_07645"/>